<gene>
    <name evidence="1" type="ORF">S7S_08525</name>
</gene>
<dbReference type="EMBL" id="CP004387">
    <property type="protein sequence ID" value="AJD48119.1"/>
    <property type="molecule type" value="Genomic_DNA"/>
</dbReference>
<accession>A0A0B4XIM2</accession>
<evidence type="ECO:0000313" key="1">
    <source>
        <dbReference type="EMBL" id="AJD48119.1"/>
    </source>
</evidence>
<dbReference type="AlphaFoldDB" id="A0A0B4XIM2"/>
<dbReference type="HOGENOM" id="CLU_162568_0_0_6"/>
<reference evidence="1 2" key="1">
    <citation type="journal article" date="2012" name="J. Bacteriol.">
        <title>Genome sequence of an alkane-degrading bacterium, Alcanivorax pacificus type strain W11-5, isolated from deep sea sediment.</title>
        <authorList>
            <person name="Lai Q."/>
            <person name="Shao Z."/>
        </authorList>
    </citation>
    <scope>NUCLEOTIDE SEQUENCE [LARGE SCALE GENOMIC DNA]</scope>
    <source>
        <strain evidence="1 2">W11-5</strain>
    </source>
</reference>
<organism evidence="1 2">
    <name type="scientific">Isoalcanivorax pacificus W11-5</name>
    <dbReference type="NCBI Taxonomy" id="391936"/>
    <lineage>
        <taxon>Bacteria</taxon>
        <taxon>Pseudomonadati</taxon>
        <taxon>Pseudomonadota</taxon>
        <taxon>Gammaproteobacteria</taxon>
        <taxon>Oceanospirillales</taxon>
        <taxon>Alcanivoracaceae</taxon>
        <taxon>Isoalcanivorax</taxon>
    </lineage>
</organism>
<keyword evidence="2" id="KW-1185">Reference proteome</keyword>
<dbReference type="RefSeq" id="WP_008736048.1">
    <property type="nucleotide sequence ID" value="NZ_CP004387.1"/>
</dbReference>
<dbReference type="Proteomes" id="UP000006764">
    <property type="component" value="Chromosome"/>
</dbReference>
<evidence type="ECO:0000313" key="2">
    <source>
        <dbReference type="Proteomes" id="UP000006764"/>
    </source>
</evidence>
<proteinExistence type="predicted"/>
<sequence>MTDTIIQSHERCALAERGDVNLLYFHHHMVLMISAEAVGLYRDRQAVTDPLGNGVLGFELIPPPMRPDWHEEQGFVREQIAGFVGLTSGAVLFIRPDGVALYPDGPSALRNQAMQWLIPFTPRQ</sequence>
<name>A0A0B4XIM2_9GAMM</name>
<protein>
    <submittedName>
        <fullName evidence="1">Uncharacterized protein</fullName>
    </submittedName>
</protein>
<dbReference type="KEGG" id="apac:S7S_08525"/>
<dbReference type="STRING" id="391936.S7S_08525"/>
<dbReference type="OrthoDB" id="6077432at2"/>